<dbReference type="PANTHER" id="PTHR45569:SF1">
    <property type="entry name" value="SENSOR PROTEIN KDPD"/>
    <property type="match status" value="1"/>
</dbReference>
<dbReference type="SUPFAM" id="SSF52540">
    <property type="entry name" value="P-loop containing nucleoside triphosphate hydrolases"/>
    <property type="match status" value="1"/>
</dbReference>
<dbReference type="InterPro" id="IPR038318">
    <property type="entry name" value="KdpD_sf"/>
</dbReference>
<feature type="domain" description="Histidine kinase" evidence="14">
    <location>
        <begin position="650"/>
        <end position="869"/>
    </location>
</feature>
<keyword evidence="6 13" id="KW-0812">Transmembrane</keyword>
<evidence type="ECO:0000256" key="2">
    <source>
        <dbReference type="ARBA" id="ARBA00004141"/>
    </source>
</evidence>
<keyword evidence="5" id="KW-0808">Transferase</keyword>
<evidence type="ECO:0000313" key="16">
    <source>
        <dbReference type="Proteomes" id="UP001156641"/>
    </source>
</evidence>
<dbReference type="Gene3D" id="3.30.450.40">
    <property type="match status" value="1"/>
</dbReference>
<dbReference type="CDD" id="cd00082">
    <property type="entry name" value="HisKA"/>
    <property type="match status" value="1"/>
</dbReference>
<evidence type="ECO:0000256" key="4">
    <source>
        <dbReference type="ARBA" id="ARBA00022553"/>
    </source>
</evidence>
<evidence type="ECO:0000256" key="6">
    <source>
        <dbReference type="ARBA" id="ARBA00022692"/>
    </source>
</evidence>
<dbReference type="InterPro" id="IPR029016">
    <property type="entry name" value="GAF-like_dom_sf"/>
</dbReference>
<dbReference type="EMBL" id="BSOS01000105">
    <property type="protein sequence ID" value="GLR69043.1"/>
    <property type="molecule type" value="Genomic_DNA"/>
</dbReference>
<evidence type="ECO:0000256" key="5">
    <source>
        <dbReference type="ARBA" id="ARBA00022679"/>
    </source>
</evidence>
<evidence type="ECO:0000256" key="1">
    <source>
        <dbReference type="ARBA" id="ARBA00000085"/>
    </source>
</evidence>
<dbReference type="SMART" id="SM00387">
    <property type="entry name" value="HATPase_c"/>
    <property type="match status" value="1"/>
</dbReference>
<comment type="subcellular location">
    <subcellularLocation>
        <location evidence="2">Membrane</location>
        <topology evidence="2">Multi-pass membrane protein</topology>
    </subcellularLocation>
</comment>
<reference evidence="16" key="1">
    <citation type="journal article" date="2019" name="Int. J. Syst. Evol. Microbiol.">
        <title>The Global Catalogue of Microorganisms (GCM) 10K type strain sequencing project: providing services to taxonomists for standard genome sequencing and annotation.</title>
        <authorList>
            <consortium name="The Broad Institute Genomics Platform"/>
            <consortium name="The Broad Institute Genome Sequencing Center for Infectious Disease"/>
            <person name="Wu L."/>
            <person name="Ma J."/>
        </authorList>
    </citation>
    <scope>NUCLEOTIDE SEQUENCE [LARGE SCALE GENOMIC DNA]</scope>
    <source>
        <strain evidence="16">NBRC 112502</strain>
    </source>
</reference>
<feature type="transmembrane region" description="Helical" evidence="13">
    <location>
        <begin position="384"/>
        <end position="405"/>
    </location>
</feature>
<dbReference type="InterPro" id="IPR052023">
    <property type="entry name" value="Histidine_kinase_KdpD"/>
</dbReference>
<proteinExistence type="predicted"/>
<dbReference type="Proteomes" id="UP001156641">
    <property type="component" value="Unassembled WGS sequence"/>
</dbReference>
<sequence>MEKPRPDPDALIASLRQAGRGHLKIFLGAAPGVGKTWAMLDAAHTQQQKGVDVVAGLIETHGRAGTAEKLGELEALPRQPVPYRGQSLEEFDLDAALHRHPQLLLVDELAHTNAPGLRHAKRWQDVQELLEAGINVWSTLNVQHLESLNDQVARITGVRVGETLPDTVLDLADEIELIDLPPAELRTRLEEGHIYRPDVALRALDGFFREGNLGALREIALRRAAQRIDRDVASYMRLSAIPGPWPVAEKVLALVGPDLSAQNVVRHAARLADALRAPLVAFHAEGGDDNTRVQAALDLAVQLGGMAVTVNARDLAQAVLDYAAANNITHIVLGRDAARWRPRRRLTESLTRRATAFTLHLVPLPAAPPPLTAAPRPPRNWEPYVLAGVLLGAVTLGGIAAQSYLPQEAMGLIFTGLIAAMASRSGRNAGLFTAIIGFFLWNFFFLPPLYTFSVSDPQDLVALLVFLLVGLLTGTLAGRVRLEAVSSAARVEALRRISLFGQRFSRAATFSDVLRGAAEEAASMTGAGIVLLQGVNGLEMEVCVPAEAVLDEAAQAAAEWCYSHDMETGIGTTTLPSVPWRFLPLHTNGTVTGVLGGRPKTVPPPPLAQTLVTLAGQAAMALERARLAMQTARAQAQEDSQKLRNALLSSLSHDLRTPLTAIRGAAETLAQSGTALAPAIQADLLTSIIEDTARMTKFLSNIMDMARVEAGGLTVRRERLRLAELVEAAIARIPGAQYTGVNIAPDASHVLADPVLLEQVVVNILDNAMKYAPAGSRVAIQAARRGEKVRLAVSDEGVGIPPGELEAVFDSFFRATRGDRVAPGTGLGLAIAKAFTEAMGGSIMAQSPRLDLPADGLPGTIITVELPAA</sequence>
<evidence type="ECO:0000256" key="13">
    <source>
        <dbReference type="SAM" id="Phobius"/>
    </source>
</evidence>
<evidence type="ECO:0000256" key="10">
    <source>
        <dbReference type="ARBA" id="ARBA00022989"/>
    </source>
</evidence>
<evidence type="ECO:0000256" key="3">
    <source>
        <dbReference type="ARBA" id="ARBA00012438"/>
    </source>
</evidence>
<dbReference type="InterPro" id="IPR005467">
    <property type="entry name" value="His_kinase_dom"/>
</dbReference>
<dbReference type="InterPro" id="IPR025201">
    <property type="entry name" value="KdpD_TM"/>
</dbReference>
<keyword evidence="4" id="KW-0597">Phosphoprotein</keyword>
<dbReference type="Gene3D" id="1.20.120.620">
    <property type="entry name" value="Backbone structure of the membrane domain of e. Coli histidine kinase receptor kdpd"/>
    <property type="match status" value="1"/>
</dbReference>
<dbReference type="RefSeq" id="WP_284259903.1">
    <property type="nucleotide sequence ID" value="NZ_BSOS01000105.1"/>
</dbReference>
<comment type="caution">
    <text evidence="15">The sequence shown here is derived from an EMBL/GenBank/DDBJ whole genome shotgun (WGS) entry which is preliminary data.</text>
</comment>
<dbReference type="PANTHER" id="PTHR45569">
    <property type="entry name" value="SENSOR PROTEIN KDPD"/>
    <property type="match status" value="1"/>
</dbReference>
<protein>
    <recommendedName>
        <fullName evidence="3">histidine kinase</fullName>
        <ecNumber evidence="3">2.7.13.3</ecNumber>
    </recommendedName>
</protein>
<gene>
    <name evidence="15" type="primary">kdpD</name>
    <name evidence="15" type="ORF">GCM10010909_37250</name>
</gene>
<keyword evidence="7" id="KW-0547">Nucleotide-binding</keyword>
<dbReference type="InterPro" id="IPR003852">
    <property type="entry name" value="Sig_transdc_His_kinase_KdpD_N"/>
</dbReference>
<dbReference type="Gene3D" id="3.40.50.620">
    <property type="entry name" value="HUPs"/>
    <property type="match status" value="1"/>
</dbReference>
<dbReference type="InterPro" id="IPR003594">
    <property type="entry name" value="HATPase_dom"/>
</dbReference>
<evidence type="ECO:0000256" key="11">
    <source>
        <dbReference type="ARBA" id="ARBA00023012"/>
    </source>
</evidence>
<name>A0ABQ6ACJ3_9PROT</name>
<feature type="transmembrane region" description="Helical" evidence="13">
    <location>
        <begin position="426"/>
        <end position="445"/>
    </location>
</feature>
<dbReference type="Pfam" id="PF02518">
    <property type="entry name" value="HATPase_c"/>
    <property type="match status" value="1"/>
</dbReference>
<evidence type="ECO:0000256" key="9">
    <source>
        <dbReference type="ARBA" id="ARBA00022840"/>
    </source>
</evidence>
<accession>A0ABQ6ACJ3</accession>
<keyword evidence="8 15" id="KW-0418">Kinase</keyword>
<dbReference type="SMART" id="SM00388">
    <property type="entry name" value="HisKA"/>
    <property type="match status" value="1"/>
</dbReference>
<evidence type="ECO:0000256" key="8">
    <source>
        <dbReference type="ARBA" id="ARBA00022777"/>
    </source>
</evidence>
<keyword evidence="16" id="KW-1185">Reference proteome</keyword>
<evidence type="ECO:0000313" key="15">
    <source>
        <dbReference type="EMBL" id="GLR69043.1"/>
    </source>
</evidence>
<keyword evidence="11" id="KW-0902">Two-component regulatory system</keyword>
<evidence type="ECO:0000256" key="7">
    <source>
        <dbReference type="ARBA" id="ARBA00022741"/>
    </source>
</evidence>
<dbReference type="SUPFAM" id="SSF55874">
    <property type="entry name" value="ATPase domain of HSP90 chaperone/DNA topoisomerase II/histidine kinase"/>
    <property type="match status" value="1"/>
</dbReference>
<dbReference type="PRINTS" id="PR00344">
    <property type="entry name" value="BCTRLSENSOR"/>
</dbReference>
<dbReference type="Pfam" id="PF02702">
    <property type="entry name" value="KdpD"/>
    <property type="match status" value="1"/>
</dbReference>
<dbReference type="InterPro" id="IPR014729">
    <property type="entry name" value="Rossmann-like_a/b/a_fold"/>
</dbReference>
<dbReference type="GO" id="GO:0016301">
    <property type="term" value="F:kinase activity"/>
    <property type="evidence" value="ECO:0007669"/>
    <property type="project" value="UniProtKB-KW"/>
</dbReference>
<keyword evidence="12 13" id="KW-0472">Membrane</keyword>
<dbReference type="EC" id="2.7.13.3" evidence="3"/>
<dbReference type="Gene3D" id="1.10.287.130">
    <property type="match status" value="1"/>
</dbReference>
<dbReference type="CDD" id="cd00075">
    <property type="entry name" value="HATPase"/>
    <property type="match status" value="1"/>
</dbReference>
<dbReference type="Pfam" id="PF13493">
    <property type="entry name" value="DUF4118"/>
    <property type="match status" value="1"/>
</dbReference>
<feature type="transmembrane region" description="Helical" evidence="13">
    <location>
        <begin position="460"/>
        <end position="480"/>
    </location>
</feature>
<comment type="catalytic activity">
    <reaction evidence="1">
        <text>ATP + protein L-histidine = ADP + protein N-phospho-L-histidine.</text>
        <dbReference type="EC" id="2.7.13.3"/>
    </reaction>
</comment>
<dbReference type="Pfam" id="PF00512">
    <property type="entry name" value="HisKA"/>
    <property type="match status" value="1"/>
</dbReference>
<dbReference type="Gene3D" id="3.40.50.300">
    <property type="entry name" value="P-loop containing nucleotide triphosphate hydrolases"/>
    <property type="match status" value="1"/>
</dbReference>
<dbReference type="InterPro" id="IPR036097">
    <property type="entry name" value="HisK_dim/P_sf"/>
</dbReference>
<evidence type="ECO:0000259" key="14">
    <source>
        <dbReference type="PROSITE" id="PS50109"/>
    </source>
</evidence>
<keyword evidence="10 13" id="KW-1133">Transmembrane helix</keyword>
<evidence type="ECO:0000256" key="12">
    <source>
        <dbReference type="ARBA" id="ARBA00023136"/>
    </source>
</evidence>
<dbReference type="InterPro" id="IPR027417">
    <property type="entry name" value="P-loop_NTPase"/>
</dbReference>
<dbReference type="PROSITE" id="PS50109">
    <property type="entry name" value="HIS_KIN"/>
    <property type="match status" value="1"/>
</dbReference>
<dbReference type="InterPro" id="IPR004358">
    <property type="entry name" value="Sig_transdc_His_kin-like_C"/>
</dbReference>
<dbReference type="InterPro" id="IPR036890">
    <property type="entry name" value="HATPase_C_sf"/>
</dbReference>
<dbReference type="Gene3D" id="3.30.565.10">
    <property type="entry name" value="Histidine kinase-like ATPase, C-terminal domain"/>
    <property type="match status" value="1"/>
</dbReference>
<dbReference type="SUPFAM" id="SSF47384">
    <property type="entry name" value="Homodimeric domain of signal transducing histidine kinase"/>
    <property type="match status" value="1"/>
</dbReference>
<keyword evidence="9" id="KW-0067">ATP-binding</keyword>
<organism evidence="15 16">
    <name type="scientific">Acidocella aquatica</name>
    <dbReference type="NCBI Taxonomy" id="1922313"/>
    <lineage>
        <taxon>Bacteria</taxon>
        <taxon>Pseudomonadati</taxon>
        <taxon>Pseudomonadota</taxon>
        <taxon>Alphaproteobacteria</taxon>
        <taxon>Acetobacterales</taxon>
        <taxon>Acidocellaceae</taxon>
        <taxon>Acidocella</taxon>
    </lineage>
</organism>
<dbReference type="InterPro" id="IPR003661">
    <property type="entry name" value="HisK_dim/P_dom"/>
</dbReference>